<dbReference type="CDD" id="cd01745">
    <property type="entry name" value="GATase1_2"/>
    <property type="match status" value="1"/>
</dbReference>
<name>A0A521AX65_SACCC</name>
<evidence type="ECO:0000256" key="6">
    <source>
        <dbReference type="SAM" id="SignalP"/>
    </source>
</evidence>
<gene>
    <name evidence="7" type="ORF">SAMN06265379_101498</name>
</gene>
<keyword evidence="7" id="KW-0315">Glutamine amidotransferase</keyword>
<dbReference type="GO" id="GO:0016740">
    <property type="term" value="F:transferase activity"/>
    <property type="evidence" value="ECO:0007669"/>
    <property type="project" value="UniProtKB-KW"/>
</dbReference>
<dbReference type="PANTHER" id="PTHR43235">
    <property type="entry name" value="GLUTAMINE AMIDOTRANSFERASE PB2B2.05-RELATED"/>
    <property type="match status" value="1"/>
</dbReference>
<dbReference type="GO" id="GO:0006598">
    <property type="term" value="P:polyamine catabolic process"/>
    <property type="evidence" value="ECO:0007669"/>
    <property type="project" value="TreeGrafter"/>
</dbReference>
<evidence type="ECO:0000313" key="8">
    <source>
        <dbReference type="Proteomes" id="UP000319040"/>
    </source>
</evidence>
<proteinExistence type="inferred from homology"/>
<dbReference type="Proteomes" id="UP000319040">
    <property type="component" value="Unassembled WGS sequence"/>
</dbReference>
<dbReference type="AlphaFoldDB" id="A0A521AX65"/>
<evidence type="ECO:0000256" key="2">
    <source>
        <dbReference type="ARBA" id="ARBA00052718"/>
    </source>
</evidence>
<dbReference type="SUPFAM" id="SSF52317">
    <property type="entry name" value="Class I glutamine amidotransferase-like"/>
    <property type="match status" value="1"/>
</dbReference>
<dbReference type="RefSeq" id="WP_142531868.1">
    <property type="nucleotide sequence ID" value="NZ_FXTB01000001.1"/>
</dbReference>
<reference evidence="7 8" key="1">
    <citation type="submission" date="2017-05" db="EMBL/GenBank/DDBJ databases">
        <authorList>
            <person name="Varghese N."/>
            <person name="Submissions S."/>
        </authorList>
    </citation>
    <scope>NUCLEOTIDE SEQUENCE [LARGE SCALE GENOMIC DNA]</scope>
    <source>
        <strain evidence="7 8">DSM 27040</strain>
    </source>
</reference>
<dbReference type="OrthoDB" id="9804920at2"/>
<dbReference type="PROSITE" id="PS51273">
    <property type="entry name" value="GATASE_TYPE_1"/>
    <property type="match status" value="1"/>
</dbReference>
<dbReference type="EMBL" id="FXTB01000001">
    <property type="protein sequence ID" value="SMO39379.1"/>
    <property type="molecule type" value="Genomic_DNA"/>
</dbReference>
<dbReference type="EC" id="3.5.1.94" evidence="5"/>
<dbReference type="InterPro" id="IPR044668">
    <property type="entry name" value="PuuD-like"/>
</dbReference>
<keyword evidence="7" id="KW-0808">Transferase</keyword>
<dbReference type="FunFam" id="3.40.50.880:FF:000030">
    <property type="entry name" value="Gamma-glutamyl-gamma-aminobutyrate hydrolase PuuD"/>
    <property type="match status" value="1"/>
</dbReference>
<keyword evidence="8" id="KW-1185">Reference proteome</keyword>
<evidence type="ECO:0000313" key="7">
    <source>
        <dbReference type="EMBL" id="SMO39379.1"/>
    </source>
</evidence>
<accession>A0A521AX65</accession>
<organism evidence="7 8">
    <name type="scientific">Saccharicrinis carchari</name>
    <dbReference type="NCBI Taxonomy" id="1168039"/>
    <lineage>
        <taxon>Bacteria</taxon>
        <taxon>Pseudomonadati</taxon>
        <taxon>Bacteroidota</taxon>
        <taxon>Bacteroidia</taxon>
        <taxon>Marinilabiliales</taxon>
        <taxon>Marinilabiliaceae</taxon>
        <taxon>Saccharicrinis</taxon>
    </lineage>
</organism>
<comment type="function">
    <text evidence="3">Involved in the breakdown of putrescine via hydrolysis of the gamma-glutamyl linkage of gamma-glutamyl-gamma-aminobutyrate.</text>
</comment>
<evidence type="ECO:0000256" key="5">
    <source>
        <dbReference type="ARBA" id="ARBA00066788"/>
    </source>
</evidence>
<dbReference type="Gene3D" id="3.40.50.880">
    <property type="match status" value="1"/>
</dbReference>
<dbReference type="Pfam" id="PF07722">
    <property type="entry name" value="Peptidase_C26"/>
    <property type="match status" value="1"/>
</dbReference>
<evidence type="ECO:0000256" key="3">
    <source>
        <dbReference type="ARBA" id="ARBA00055068"/>
    </source>
</evidence>
<comment type="catalytic activity">
    <reaction evidence="2">
        <text>4-(gamma-L-glutamylamino)butanoate + H2O = 4-aminobutanoate + L-glutamate</text>
        <dbReference type="Rhea" id="RHEA:19737"/>
        <dbReference type="ChEBI" id="CHEBI:15377"/>
        <dbReference type="ChEBI" id="CHEBI:29985"/>
        <dbReference type="ChEBI" id="CHEBI:58800"/>
        <dbReference type="ChEBI" id="CHEBI:59888"/>
        <dbReference type="EC" id="3.5.1.94"/>
    </reaction>
</comment>
<sequence length="265" mass="29120">MKRALSYFLLLLLVLPAYAQDLQKPIIGLSSTSGGGTSTSVPLTYVQAVIRAGGVPMILPITHDHELLKRMLDNIDALILTGGEDVDPLKWYGEEPLPALGGIAPRRDSFDVALARLAVERNIPLLGICRGHQVINVAFGGTLYQDIPSQVKDARVKHRQNAAANYGTHSIRIEQNSLLHQQIGTQHIAVNSFHHQAVKDVAPGFKVTATSVDGVVEAMEKTDSDQVYSVQFHPEGFIANDINTFLGIFEYLVKKAEQHERKKKQ</sequence>
<dbReference type="InterPro" id="IPR029062">
    <property type="entry name" value="Class_I_gatase-like"/>
</dbReference>
<dbReference type="GO" id="GO:0033969">
    <property type="term" value="F:gamma-glutamyl-gamma-aminobutyrate hydrolase activity"/>
    <property type="evidence" value="ECO:0007669"/>
    <property type="project" value="UniProtKB-EC"/>
</dbReference>
<feature type="chain" id="PRO_5021858936" description="gamma-glutamyl-gamma-aminobutyrate hydrolase" evidence="6">
    <location>
        <begin position="20"/>
        <end position="265"/>
    </location>
</feature>
<evidence type="ECO:0000256" key="1">
    <source>
        <dbReference type="ARBA" id="ARBA00011083"/>
    </source>
</evidence>
<dbReference type="PANTHER" id="PTHR43235:SF1">
    <property type="entry name" value="GLUTAMINE AMIDOTRANSFERASE PB2B2.05-RELATED"/>
    <property type="match status" value="1"/>
</dbReference>
<feature type="signal peptide" evidence="6">
    <location>
        <begin position="1"/>
        <end position="19"/>
    </location>
</feature>
<keyword evidence="6" id="KW-0732">Signal</keyword>
<protein>
    <recommendedName>
        <fullName evidence="5">gamma-glutamyl-gamma-aminobutyrate hydrolase</fullName>
        <ecNumber evidence="5">3.5.1.94</ecNumber>
    </recommendedName>
</protein>
<dbReference type="GO" id="GO:0005829">
    <property type="term" value="C:cytosol"/>
    <property type="evidence" value="ECO:0007669"/>
    <property type="project" value="TreeGrafter"/>
</dbReference>
<dbReference type="InterPro" id="IPR011697">
    <property type="entry name" value="Peptidase_C26"/>
</dbReference>
<comment type="pathway">
    <text evidence="4">Amine and polyamine degradation; putrescine degradation; 4-aminobutanoate from putrescine: step 4/4.</text>
</comment>
<comment type="similarity">
    <text evidence="1">Belongs to the peptidase C26 family.</text>
</comment>
<evidence type="ECO:0000256" key="4">
    <source>
        <dbReference type="ARBA" id="ARBA00060634"/>
    </source>
</evidence>